<gene>
    <name evidence="3" type="ORF">H0264_21830</name>
</gene>
<evidence type="ECO:0000313" key="3">
    <source>
        <dbReference type="EMBL" id="QLY28042.1"/>
    </source>
</evidence>
<dbReference type="PRINTS" id="PR00080">
    <property type="entry name" value="SDRFAMILY"/>
</dbReference>
<organism evidence="3 4">
    <name type="scientific">Nocardia huaxiensis</name>
    <dbReference type="NCBI Taxonomy" id="2755382"/>
    <lineage>
        <taxon>Bacteria</taxon>
        <taxon>Bacillati</taxon>
        <taxon>Actinomycetota</taxon>
        <taxon>Actinomycetes</taxon>
        <taxon>Mycobacteriales</taxon>
        <taxon>Nocardiaceae</taxon>
        <taxon>Nocardia</taxon>
    </lineage>
</organism>
<keyword evidence="4" id="KW-1185">Reference proteome</keyword>
<dbReference type="KEGG" id="nhu:H0264_21830"/>
<dbReference type="InterPro" id="IPR036291">
    <property type="entry name" value="NAD(P)-bd_dom_sf"/>
</dbReference>
<protein>
    <submittedName>
        <fullName evidence="3">SDR family oxidoreductase</fullName>
    </submittedName>
</protein>
<dbReference type="InterPro" id="IPR002347">
    <property type="entry name" value="SDR_fam"/>
</dbReference>
<evidence type="ECO:0000256" key="1">
    <source>
        <dbReference type="ARBA" id="ARBA00006484"/>
    </source>
</evidence>
<dbReference type="RefSeq" id="WP_181579250.1">
    <property type="nucleotide sequence ID" value="NZ_CP059399.1"/>
</dbReference>
<dbReference type="AlphaFoldDB" id="A0A7D6V882"/>
<dbReference type="CDD" id="cd05233">
    <property type="entry name" value="SDR_c"/>
    <property type="match status" value="1"/>
</dbReference>
<evidence type="ECO:0000256" key="2">
    <source>
        <dbReference type="RuleBase" id="RU000363"/>
    </source>
</evidence>
<dbReference type="SUPFAM" id="SSF51735">
    <property type="entry name" value="NAD(P)-binding Rossmann-fold domains"/>
    <property type="match status" value="1"/>
</dbReference>
<dbReference type="Pfam" id="PF00106">
    <property type="entry name" value="adh_short"/>
    <property type="match status" value="1"/>
</dbReference>
<comment type="similarity">
    <text evidence="1 2">Belongs to the short-chain dehydrogenases/reductases (SDR) family.</text>
</comment>
<accession>A0A7D6V882</accession>
<dbReference type="PRINTS" id="PR00081">
    <property type="entry name" value="GDHRDH"/>
</dbReference>
<dbReference type="Gene3D" id="3.40.50.720">
    <property type="entry name" value="NAD(P)-binding Rossmann-like Domain"/>
    <property type="match status" value="1"/>
</dbReference>
<dbReference type="PANTHER" id="PTHR42820:SF1">
    <property type="entry name" value="SHORT-CHAIN DEHYDROGENASE_REDUCTASE FAMILY PROTEIN"/>
    <property type="match status" value="1"/>
</dbReference>
<dbReference type="PROSITE" id="PS00061">
    <property type="entry name" value="ADH_SHORT"/>
    <property type="match status" value="1"/>
</dbReference>
<dbReference type="EMBL" id="CP059399">
    <property type="protein sequence ID" value="QLY28042.1"/>
    <property type="molecule type" value="Genomic_DNA"/>
</dbReference>
<proteinExistence type="inferred from homology"/>
<sequence length="298" mass="31535">MTVKTAIVTGAASGIGMGYAAALVEKGYFVLVTDVNEVGAKQVAAHLTSKGPGTAEAAFLDVRDGDAIRATVQGVKDRFGRLDLMFNNAGMFVGGPVEDLTPEHWDRAIDVMIRGVAYGVDAAYKIMVEQGFGGIVNTASMAGLATIGYMGPYNMAKHAVVGMSNALHGEAKKHGVHVTCVCPIAINTNILLGINDGLGEWRGGDGLGAFYRRFGRFGKFVPNFILMDPVVHGRKVLLAVQRNKAIIIKPAYGKAVWVLARIGPRLPYLAGDVGTRVLAKVEPVFVRAAESLDPAPKA</sequence>
<reference evidence="3 4" key="1">
    <citation type="submission" date="2020-07" db="EMBL/GenBank/DDBJ databases">
        <authorList>
            <person name="Zhuang K."/>
            <person name="Ran Y."/>
        </authorList>
    </citation>
    <scope>NUCLEOTIDE SEQUENCE [LARGE SCALE GENOMIC DNA]</scope>
    <source>
        <strain evidence="3 4">WCH-YHL-001</strain>
    </source>
</reference>
<name>A0A7D6V882_9NOCA</name>
<dbReference type="Proteomes" id="UP000515512">
    <property type="component" value="Chromosome"/>
</dbReference>
<dbReference type="PANTHER" id="PTHR42820">
    <property type="entry name" value="SHORT-CHAIN DEHYDROGENASE REDUCTASE"/>
    <property type="match status" value="1"/>
</dbReference>
<dbReference type="InterPro" id="IPR020904">
    <property type="entry name" value="Sc_DH/Rdtase_CS"/>
</dbReference>
<evidence type="ECO:0000313" key="4">
    <source>
        <dbReference type="Proteomes" id="UP000515512"/>
    </source>
</evidence>